<dbReference type="PANTHER" id="PTHR31203">
    <property type="entry name" value="BETA-KERATIN-RELATED PROTEIN-RELATED"/>
    <property type="match status" value="1"/>
</dbReference>
<organism evidence="6 7">
    <name type="scientific">Urocynchramus pylzowi</name>
    <dbReference type="NCBI Taxonomy" id="571890"/>
    <lineage>
        <taxon>Eukaryota</taxon>
        <taxon>Metazoa</taxon>
        <taxon>Chordata</taxon>
        <taxon>Craniata</taxon>
        <taxon>Vertebrata</taxon>
        <taxon>Euteleostomi</taxon>
        <taxon>Archelosauria</taxon>
        <taxon>Archosauria</taxon>
        <taxon>Dinosauria</taxon>
        <taxon>Saurischia</taxon>
        <taxon>Theropoda</taxon>
        <taxon>Coelurosauria</taxon>
        <taxon>Aves</taxon>
        <taxon>Neognathae</taxon>
        <taxon>Neoaves</taxon>
        <taxon>Telluraves</taxon>
        <taxon>Australaves</taxon>
        <taxon>Passeriformes</taxon>
        <taxon>Passeroidea</taxon>
        <taxon>Fringillidae</taxon>
        <taxon>Urocynchramus</taxon>
    </lineage>
</organism>
<comment type="similarity">
    <text evidence="1 5">Belongs to the avian keratin family.</text>
</comment>
<dbReference type="EMBL" id="VZRH01002499">
    <property type="protein sequence ID" value="NWT95276.1"/>
    <property type="molecule type" value="Genomic_DNA"/>
</dbReference>
<dbReference type="Pfam" id="PF02422">
    <property type="entry name" value="Keratin"/>
    <property type="match status" value="1"/>
</dbReference>
<name>A0A7K5ST49_9FRIN</name>
<comment type="caution">
    <text evidence="6">The sequence shown here is derived from an EMBL/GenBank/DDBJ whole genome shotgun (WGS) entry which is preliminary data.</text>
</comment>
<evidence type="ECO:0000256" key="3">
    <source>
        <dbReference type="ARBA" id="ARBA00022744"/>
    </source>
</evidence>
<dbReference type="GO" id="GO:0005200">
    <property type="term" value="F:structural constituent of cytoskeleton"/>
    <property type="evidence" value="ECO:0007669"/>
    <property type="project" value="InterPro"/>
</dbReference>
<dbReference type="PANTHER" id="PTHR31203:SF1">
    <property type="entry name" value="BETA-KERATIN-RELATED PROTEIN-RELATED"/>
    <property type="match status" value="1"/>
</dbReference>
<accession>A0A7K5ST49</accession>
<feature type="non-terminal residue" evidence="6">
    <location>
        <position position="1"/>
    </location>
</feature>
<evidence type="ECO:0000313" key="7">
    <source>
        <dbReference type="Proteomes" id="UP000524542"/>
    </source>
</evidence>
<dbReference type="GO" id="GO:0005882">
    <property type="term" value="C:intermediate filament"/>
    <property type="evidence" value="ECO:0007669"/>
    <property type="project" value="UniProtKB-KW"/>
</dbReference>
<evidence type="ECO:0000256" key="4">
    <source>
        <dbReference type="ARBA" id="ARBA00022990"/>
    </source>
</evidence>
<evidence type="ECO:0000313" key="6">
    <source>
        <dbReference type="EMBL" id="NWT95276.1"/>
    </source>
</evidence>
<reference evidence="6 7" key="1">
    <citation type="submission" date="2019-09" db="EMBL/GenBank/DDBJ databases">
        <title>Bird 10,000 Genomes (B10K) Project - Family phase.</title>
        <authorList>
            <person name="Zhang G."/>
        </authorList>
    </citation>
    <scope>NUCLEOTIDE SEQUENCE [LARGE SCALE GENOMIC DNA]</scope>
    <source>
        <strain evidence="6">B10K-DU-012-38</strain>
        <tissue evidence="6">Muscle</tissue>
    </source>
</reference>
<dbReference type="Proteomes" id="UP000524542">
    <property type="component" value="Unassembled WGS sequence"/>
</dbReference>
<dbReference type="AlphaFoldDB" id="A0A7K5ST49"/>
<gene>
    <name evidence="6" type="primary">Krsc_10</name>
    <name evidence="6" type="ORF">UROPYL_R00012</name>
</gene>
<evidence type="ECO:0000256" key="5">
    <source>
        <dbReference type="RuleBase" id="RU364002"/>
    </source>
</evidence>
<dbReference type="InterPro" id="IPR003461">
    <property type="entry name" value="Keratin"/>
</dbReference>
<proteinExistence type="inferred from homology"/>
<sequence>CPGPAASGSSQPCVVSCSASRVIIFPPPVLVTFPGPILSTCPQETVLGSSG</sequence>
<feature type="non-terminal residue" evidence="6">
    <location>
        <position position="51"/>
    </location>
</feature>
<keyword evidence="4" id="KW-0007">Acetylation</keyword>
<keyword evidence="7" id="KW-1185">Reference proteome</keyword>
<keyword evidence="3 5" id="KW-0416">Keratin</keyword>
<protein>
    <recommendedName>
        <fullName evidence="5">Keratin</fullName>
    </recommendedName>
</protein>
<evidence type="ECO:0000256" key="2">
    <source>
        <dbReference type="ARBA" id="ARBA00011806"/>
    </source>
</evidence>
<comment type="subunit">
    <text evidence="2 5">The avian keratins (F-ker, S-ker, C-ker and B-ker) are a complex mixture of very similar polypeptides.</text>
</comment>
<evidence type="ECO:0000256" key="1">
    <source>
        <dbReference type="ARBA" id="ARBA00008702"/>
    </source>
</evidence>